<dbReference type="PROSITE" id="PS00438">
    <property type="entry name" value="CATALASE_2"/>
    <property type="match status" value="1"/>
</dbReference>
<dbReference type="InterPro" id="IPR011614">
    <property type="entry name" value="Catalase_core"/>
</dbReference>
<comment type="similarity">
    <text evidence="2 10 13">Belongs to the catalase family.</text>
</comment>
<comment type="caution">
    <text evidence="16">The sequence shown here is derived from an EMBL/GenBank/DDBJ whole genome shotgun (WGS) entry which is preliminary data.</text>
</comment>
<evidence type="ECO:0000259" key="15">
    <source>
        <dbReference type="SMART" id="SM01060"/>
    </source>
</evidence>
<evidence type="ECO:0000256" key="13">
    <source>
        <dbReference type="RuleBase" id="RU000498"/>
    </source>
</evidence>
<dbReference type="InterPro" id="IPR024708">
    <property type="entry name" value="Catalase_AS"/>
</dbReference>
<evidence type="ECO:0000256" key="3">
    <source>
        <dbReference type="ARBA" id="ARBA00012314"/>
    </source>
</evidence>
<sequence length="719" mass="80693">MSSSVQAFFETAKIKDLSHDTVEVTAKTGLTTDHGVPVPDTDNWWVEAHQWPRLCPSLLEDQIAREKLHRFDHERIPERVVHARGTGAHGYFRAFDDRARKYTVAGVLTDPSRTTPTFVRFSTVQGARGSADTVRDARGFATKFYTEEGNWDIVGNNIPVFFIQDAMKFPDLVHAVKPEPQNEVPQGGAAHNNFWDFVGTITAEASHMVMWAMSPRGIPRSYRMMQGFGVNTFTLINAENKRFFVKFHWIPELGVHSLVWDEALKICGQDPDFHRKDLEEAINSGAPPKWTLGIQVIPEEKEHDFEFDILDATKLWPEELVPIEEIGEMVLNRTVDEFFPETEQVRFARAISDDPLLQGRNFSYFDTQLSRLGLNWEQIPINRPVCPVMNHNRDGAHQMRITKGKVNYWPNRFSAGAPIPLDHGGYIDFAQKVNGIKARARGEKFKEHFNQAELFLNSLNEYEKRHVINSFTFELSHCDDPLVYESYTKVLSNVNLDLAKAVAANVGGHINESVTRRSHGQKSVSLSQSYYVPKKPTIKSRRIAILVADGFNQLEVDAIRAMLKAGNAISYLIGPRRSKVYPAGQKEGDAGVFVDHNFEGQRSTLFDALLIPGRCIHWVREAFGHLKPIGAIGEGVEVVTRALKLDVPQVAFASPGDSSVTVSYGVVTTGKYSITSAVTDVLEIASGGDKGFVSNFAFEISQHRCYERDLDGLASQIAY</sequence>
<dbReference type="InterPro" id="IPR024712">
    <property type="entry name" value="Catalase_clade2"/>
</dbReference>
<gene>
    <name evidence="16" type="ORF">GGX14DRAFT_595687</name>
</gene>
<dbReference type="PROSITE" id="PS00437">
    <property type="entry name" value="CATALASE_1"/>
    <property type="match status" value="1"/>
</dbReference>
<dbReference type="Gene3D" id="2.40.180.10">
    <property type="entry name" value="Catalase core domain"/>
    <property type="match status" value="1"/>
</dbReference>
<dbReference type="CDD" id="cd03132">
    <property type="entry name" value="GATase1_catalase"/>
    <property type="match status" value="1"/>
</dbReference>
<evidence type="ECO:0000313" key="16">
    <source>
        <dbReference type="EMBL" id="KAJ7192419.1"/>
    </source>
</evidence>
<dbReference type="InterPro" id="IPR018028">
    <property type="entry name" value="Catalase"/>
</dbReference>
<accession>A0AAD6UTE3</accession>
<dbReference type="PANTHER" id="PTHR42821:SF1">
    <property type="entry name" value="CATALASE-B"/>
    <property type="match status" value="1"/>
</dbReference>
<dbReference type="InterPro" id="IPR010582">
    <property type="entry name" value="Catalase_immune_responsive"/>
</dbReference>
<dbReference type="InterPro" id="IPR020835">
    <property type="entry name" value="Catalase_sf"/>
</dbReference>
<dbReference type="PIRSF" id="PIRSF038927">
    <property type="entry name" value="Catalase_clade2"/>
    <property type="match status" value="1"/>
</dbReference>
<dbReference type="EMBL" id="JARJCW010000120">
    <property type="protein sequence ID" value="KAJ7192419.1"/>
    <property type="molecule type" value="Genomic_DNA"/>
</dbReference>
<dbReference type="InterPro" id="IPR043156">
    <property type="entry name" value="Catalase_clade2_helical"/>
</dbReference>
<name>A0AAD6UTE3_9AGAR</name>
<dbReference type="SUPFAM" id="SSF56634">
    <property type="entry name" value="Heme-dependent catalase-like"/>
    <property type="match status" value="1"/>
</dbReference>
<evidence type="ECO:0000256" key="7">
    <source>
        <dbReference type="ARBA" id="ARBA00023002"/>
    </source>
</evidence>
<organism evidence="16 17">
    <name type="scientific">Mycena pura</name>
    <dbReference type="NCBI Taxonomy" id="153505"/>
    <lineage>
        <taxon>Eukaryota</taxon>
        <taxon>Fungi</taxon>
        <taxon>Dikarya</taxon>
        <taxon>Basidiomycota</taxon>
        <taxon>Agaricomycotina</taxon>
        <taxon>Agaricomycetes</taxon>
        <taxon>Agaricomycetidae</taxon>
        <taxon>Agaricales</taxon>
        <taxon>Marasmiineae</taxon>
        <taxon>Mycenaceae</taxon>
        <taxon>Mycena</taxon>
    </lineage>
</organism>
<dbReference type="InterPro" id="IPR029062">
    <property type="entry name" value="Class_I_gatase-like"/>
</dbReference>
<dbReference type="GO" id="GO:0042744">
    <property type="term" value="P:hydrogen peroxide catabolic process"/>
    <property type="evidence" value="ECO:0007669"/>
    <property type="project" value="UniProtKB-UniRule"/>
</dbReference>
<keyword evidence="5 10" id="KW-0349">Heme</keyword>
<comment type="catalytic activity">
    <reaction evidence="10 13">
        <text>2 H2O2 = O2 + 2 H2O</text>
        <dbReference type="Rhea" id="RHEA:20309"/>
        <dbReference type="ChEBI" id="CHEBI:15377"/>
        <dbReference type="ChEBI" id="CHEBI:15379"/>
        <dbReference type="ChEBI" id="CHEBI:16240"/>
        <dbReference type="EC" id="1.11.1.6"/>
    </reaction>
</comment>
<dbReference type="Gene3D" id="3.40.50.880">
    <property type="match status" value="1"/>
</dbReference>
<evidence type="ECO:0000256" key="5">
    <source>
        <dbReference type="ARBA" id="ARBA00022617"/>
    </source>
</evidence>
<evidence type="ECO:0000256" key="11">
    <source>
        <dbReference type="PIRSR" id="PIRSR038927-1"/>
    </source>
</evidence>
<evidence type="ECO:0000256" key="10">
    <source>
        <dbReference type="PIRNR" id="PIRNR038927"/>
    </source>
</evidence>
<keyword evidence="8 10" id="KW-0408">Iron</keyword>
<dbReference type="EC" id="1.11.1.6" evidence="3 10"/>
<comment type="function">
    <text evidence="14">Catalyzes the degradation of hydrogen peroxide (H(2)O(2)) generated by peroxisomal oxidases to water and oxygen, thereby protecting cells from the toxic effects of hydrogen peroxide.</text>
</comment>
<evidence type="ECO:0000256" key="8">
    <source>
        <dbReference type="ARBA" id="ARBA00023004"/>
    </source>
</evidence>
<protein>
    <recommendedName>
        <fullName evidence="3 10">Catalase</fullName>
        <ecNumber evidence="3 10">1.11.1.6</ecNumber>
    </recommendedName>
</protein>
<evidence type="ECO:0000256" key="1">
    <source>
        <dbReference type="ARBA" id="ARBA00001971"/>
    </source>
</evidence>
<dbReference type="Pfam" id="PF00199">
    <property type="entry name" value="Catalase"/>
    <property type="match status" value="1"/>
</dbReference>
<dbReference type="GO" id="GO:0046872">
    <property type="term" value="F:metal ion binding"/>
    <property type="evidence" value="ECO:0007669"/>
    <property type="project" value="UniProtKB-KW"/>
</dbReference>
<dbReference type="Proteomes" id="UP001219525">
    <property type="component" value="Unassembled WGS sequence"/>
</dbReference>
<dbReference type="GO" id="GO:0020037">
    <property type="term" value="F:heme binding"/>
    <property type="evidence" value="ECO:0007669"/>
    <property type="project" value="UniProtKB-UniRule"/>
</dbReference>
<dbReference type="PANTHER" id="PTHR42821">
    <property type="entry name" value="CATALASE"/>
    <property type="match status" value="1"/>
</dbReference>
<dbReference type="Pfam" id="PF06628">
    <property type="entry name" value="Catalase-rel"/>
    <property type="match status" value="1"/>
</dbReference>
<dbReference type="PRINTS" id="PR00067">
    <property type="entry name" value="CATALASE"/>
</dbReference>
<comment type="cofactor">
    <cofactor evidence="1 10 12">
        <name>heme</name>
        <dbReference type="ChEBI" id="CHEBI:30413"/>
    </cofactor>
</comment>
<keyword evidence="7 10" id="KW-0560">Oxidoreductase</keyword>
<keyword evidence="17" id="KW-1185">Reference proteome</keyword>
<dbReference type="GO" id="GO:0005829">
    <property type="term" value="C:cytosol"/>
    <property type="evidence" value="ECO:0007669"/>
    <property type="project" value="TreeGrafter"/>
</dbReference>
<proteinExistence type="inferred from homology"/>
<feature type="active site" evidence="11">
    <location>
        <position position="82"/>
    </location>
</feature>
<keyword evidence="6 10" id="KW-0479">Metal-binding</keyword>
<evidence type="ECO:0000256" key="4">
    <source>
        <dbReference type="ARBA" id="ARBA00022559"/>
    </source>
</evidence>
<keyword evidence="9 10" id="KW-0376">Hydrogen peroxide</keyword>
<feature type="active site" evidence="11">
    <location>
        <position position="156"/>
    </location>
</feature>
<keyword evidence="4 10" id="KW-0575">Peroxidase</keyword>
<dbReference type="GO" id="GO:0006979">
    <property type="term" value="P:response to oxidative stress"/>
    <property type="evidence" value="ECO:0007669"/>
    <property type="project" value="InterPro"/>
</dbReference>
<dbReference type="Gene3D" id="1.20.1370.20">
    <property type="match status" value="1"/>
</dbReference>
<evidence type="ECO:0000256" key="12">
    <source>
        <dbReference type="PIRSR" id="PIRSR038927-2"/>
    </source>
</evidence>
<evidence type="ECO:0000256" key="6">
    <source>
        <dbReference type="ARBA" id="ARBA00022723"/>
    </source>
</evidence>
<evidence type="ECO:0000256" key="14">
    <source>
        <dbReference type="RuleBase" id="RU004142"/>
    </source>
</evidence>
<dbReference type="SMART" id="SM01060">
    <property type="entry name" value="Catalase"/>
    <property type="match status" value="1"/>
</dbReference>
<evidence type="ECO:0000256" key="9">
    <source>
        <dbReference type="ARBA" id="ARBA00023324"/>
    </source>
</evidence>
<feature type="binding site" description="axial binding residue" evidence="12">
    <location>
        <position position="364"/>
    </location>
    <ligand>
        <name>heme</name>
        <dbReference type="ChEBI" id="CHEBI:30413"/>
    </ligand>
    <ligandPart>
        <name>Fe</name>
        <dbReference type="ChEBI" id="CHEBI:18248"/>
    </ligandPart>
</feature>
<evidence type="ECO:0000313" key="17">
    <source>
        <dbReference type="Proteomes" id="UP001219525"/>
    </source>
</evidence>
<dbReference type="InterPro" id="IPR002226">
    <property type="entry name" value="Catalase_haem_BS"/>
</dbReference>
<evidence type="ECO:0000256" key="2">
    <source>
        <dbReference type="ARBA" id="ARBA00005329"/>
    </source>
</evidence>
<reference evidence="16" key="1">
    <citation type="submission" date="2023-03" db="EMBL/GenBank/DDBJ databases">
        <title>Massive genome expansion in bonnet fungi (Mycena s.s.) driven by repeated elements and novel gene families across ecological guilds.</title>
        <authorList>
            <consortium name="Lawrence Berkeley National Laboratory"/>
            <person name="Harder C.B."/>
            <person name="Miyauchi S."/>
            <person name="Viragh M."/>
            <person name="Kuo A."/>
            <person name="Thoen E."/>
            <person name="Andreopoulos B."/>
            <person name="Lu D."/>
            <person name="Skrede I."/>
            <person name="Drula E."/>
            <person name="Henrissat B."/>
            <person name="Morin E."/>
            <person name="Kohler A."/>
            <person name="Barry K."/>
            <person name="LaButti K."/>
            <person name="Morin E."/>
            <person name="Salamov A."/>
            <person name="Lipzen A."/>
            <person name="Mereny Z."/>
            <person name="Hegedus B."/>
            <person name="Baldrian P."/>
            <person name="Stursova M."/>
            <person name="Weitz H."/>
            <person name="Taylor A."/>
            <person name="Grigoriev I.V."/>
            <person name="Nagy L.G."/>
            <person name="Martin F."/>
            <person name="Kauserud H."/>
        </authorList>
    </citation>
    <scope>NUCLEOTIDE SEQUENCE</scope>
    <source>
        <strain evidence="16">9144</strain>
    </source>
</reference>
<feature type="domain" description="Catalase core" evidence="15">
    <location>
        <begin position="31"/>
        <end position="417"/>
    </location>
</feature>
<dbReference type="SUPFAM" id="SSF52317">
    <property type="entry name" value="Class I glutamine amidotransferase-like"/>
    <property type="match status" value="1"/>
</dbReference>
<dbReference type="AlphaFoldDB" id="A0AAD6UTE3"/>
<comment type="function">
    <text evidence="10">Occurs in almost all aerobically respiring organisms and serves to protect cells from the toxic effects of hydrogen peroxide.</text>
</comment>
<dbReference type="PROSITE" id="PS51402">
    <property type="entry name" value="CATALASE_3"/>
    <property type="match status" value="1"/>
</dbReference>
<dbReference type="GO" id="GO:0004096">
    <property type="term" value="F:catalase activity"/>
    <property type="evidence" value="ECO:0007669"/>
    <property type="project" value="UniProtKB-UniRule"/>
</dbReference>
<dbReference type="InterPro" id="IPR041399">
    <property type="entry name" value="Catalase_large_C"/>
</dbReference>